<evidence type="ECO:0000259" key="4">
    <source>
        <dbReference type="PROSITE" id="PS50102"/>
    </source>
</evidence>
<dbReference type="PANTHER" id="PTHR19965:SF82">
    <property type="entry name" value="THO COMPLEX SUBUNIT 4"/>
    <property type="match status" value="1"/>
</dbReference>
<dbReference type="PANTHER" id="PTHR19965">
    <property type="entry name" value="RNA AND EXPORT FACTOR BINDING PROTEIN"/>
    <property type="match status" value="1"/>
</dbReference>
<evidence type="ECO:0000256" key="1">
    <source>
        <dbReference type="ARBA" id="ARBA00022884"/>
    </source>
</evidence>
<dbReference type="AlphaFoldDB" id="F2QQ62"/>
<keyword evidence="6" id="KW-1185">Reference proteome</keyword>
<dbReference type="Pfam" id="PF00076">
    <property type="entry name" value="RRM_1"/>
    <property type="match status" value="1"/>
</dbReference>
<dbReference type="GO" id="GO:0005634">
    <property type="term" value="C:nucleus"/>
    <property type="evidence" value="ECO:0007669"/>
    <property type="project" value="TreeGrafter"/>
</dbReference>
<dbReference type="InterPro" id="IPR025715">
    <property type="entry name" value="FoP_C"/>
</dbReference>
<feature type="compositionally biased region" description="Basic residues" evidence="3">
    <location>
        <begin position="207"/>
        <end position="222"/>
    </location>
</feature>
<protein>
    <recommendedName>
        <fullName evidence="4">RRM domain-containing protein</fullName>
    </recommendedName>
</protein>
<feature type="region of interest" description="Disordered" evidence="3">
    <location>
        <begin position="197"/>
        <end position="270"/>
    </location>
</feature>
<organism evidence="5 6">
    <name type="scientific">Komagataella phaffii (strain ATCC 76273 / CBS 7435 / CECT 11047 / NRRL Y-11430 / Wegner 21-1)</name>
    <name type="common">Yeast</name>
    <name type="synonym">Pichia pastoris</name>
    <dbReference type="NCBI Taxonomy" id="981350"/>
    <lineage>
        <taxon>Eukaryota</taxon>
        <taxon>Fungi</taxon>
        <taxon>Dikarya</taxon>
        <taxon>Ascomycota</taxon>
        <taxon>Saccharomycotina</taxon>
        <taxon>Pichiomycetes</taxon>
        <taxon>Pichiales</taxon>
        <taxon>Pichiaceae</taxon>
        <taxon>Komagataella</taxon>
    </lineage>
</organism>
<sequence length="270" mass="29939">MRGVKWILTSRSRHVCGLLLYAIRHHRPEKTSLAHRHFTKLLAMTSLEKSLDEIIGESKDARPPKGPRGSRDRGSSKSNRVGKGTPRSSRVSRAKRGPPPPRTNPEAERLADGRDYLRLKNLNFQITEKDLHQLFERIAPVLFVHLDINPHTGDPTGVGYLCYEEPSFNNQAIEQFNGKLAAGRIMVVEHVHETPLSERIGVSSRPKGPKGAKKNGPKKVRQPSKNAEDLDKELEDYMGSRAENSKDEEPSGATGEAFPAVSTGDGMALD</sequence>
<dbReference type="GO" id="GO:0003729">
    <property type="term" value="F:mRNA binding"/>
    <property type="evidence" value="ECO:0007669"/>
    <property type="project" value="TreeGrafter"/>
</dbReference>
<feature type="compositionally biased region" description="Basic and acidic residues" evidence="3">
    <location>
        <begin position="55"/>
        <end position="75"/>
    </location>
</feature>
<dbReference type="HOGENOM" id="CLU_1031013_0_0_1"/>
<dbReference type="SUPFAM" id="SSF54928">
    <property type="entry name" value="RNA-binding domain, RBD"/>
    <property type="match status" value="1"/>
</dbReference>
<dbReference type="Pfam" id="PF13865">
    <property type="entry name" value="FoP_duplication"/>
    <property type="match status" value="1"/>
</dbReference>
<evidence type="ECO:0000313" key="5">
    <source>
        <dbReference type="EMBL" id="CCA37540.1"/>
    </source>
</evidence>
<evidence type="ECO:0000313" key="6">
    <source>
        <dbReference type="Proteomes" id="UP000006853"/>
    </source>
</evidence>
<proteinExistence type="predicted"/>
<evidence type="ECO:0000256" key="3">
    <source>
        <dbReference type="SAM" id="MobiDB-lite"/>
    </source>
</evidence>
<dbReference type="InterPro" id="IPR000504">
    <property type="entry name" value="RRM_dom"/>
</dbReference>
<evidence type="ECO:0000256" key="2">
    <source>
        <dbReference type="PROSITE-ProRule" id="PRU00176"/>
    </source>
</evidence>
<feature type="region of interest" description="Disordered" evidence="3">
    <location>
        <begin position="55"/>
        <end position="108"/>
    </location>
</feature>
<reference key="2">
    <citation type="submission" date="2011-04" db="EMBL/GenBank/DDBJ databases">
        <title>High-quality genome sequence of Pichia pastoris CBS 7435.</title>
        <authorList>
            <person name="Kueberl A."/>
            <person name="Schneider J."/>
            <person name="Thallinger G.G."/>
            <person name="Anderl I."/>
            <person name="Wibberg D."/>
            <person name="Hajek T."/>
            <person name="Jaenicke S."/>
            <person name="Brinkrolf K."/>
            <person name="Goesmann A."/>
            <person name="Szczepanowski R."/>
            <person name="Puehler A."/>
            <person name="Schwab H."/>
            <person name="Glieder A."/>
            <person name="Pichler H."/>
        </authorList>
    </citation>
    <scope>NUCLEOTIDE SEQUENCE</scope>
    <source>
        <strain>CBS 7435</strain>
    </source>
</reference>
<accession>F2QQ62</accession>
<dbReference type="Gene3D" id="3.30.70.330">
    <property type="match status" value="1"/>
</dbReference>
<dbReference type="EMBL" id="FR839628">
    <property type="protein sequence ID" value="CCA37540.1"/>
    <property type="molecule type" value="Genomic_DNA"/>
</dbReference>
<dbReference type="CDD" id="cd12418">
    <property type="entry name" value="RRM_Aly_REF_like"/>
    <property type="match status" value="1"/>
</dbReference>
<reference evidence="5 6" key="3">
    <citation type="journal article" date="2016" name="FEMS Yeast Res.">
        <title>Curation of the genome annotation of Pichia pastoris (Komagataella phaffii) CBS7435 from gene level to protein function.</title>
        <authorList>
            <person name="Valli M."/>
            <person name="Tatto N.E."/>
            <person name="Peymann A."/>
            <person name="Gruber C."/>
            <person name="Landes N."/>
            <person name="Ekker H."/>
            <person name="Thallinger G.G."/>
            <person name="Mattanovich D."/>
            <person name="Gasser B."/>
            <person name="Graf A.B."/>
        </authorList>
    </citation>
    <scope>GENOME REANNOTATION</scope>
    <source>
        <strain evidence="5 6">ATCC 76273 / CBS 7435 / CECT 11047 / NRRL Y-11430 / Wegner 21-1</strain>
    </source>
</reference>
<reference evidence="5 6" key="1">
    <citation type="journal article" date="2011" name="J. Biotechnol.">
        <title>High-quality genome sequence of Pichia pastoris CBS7435.</title>
        <authorList>
            <person name="Kuberl A."/>
            <person name="Schneider J."/>
            <person name="Thallinger G.G."/>
            <person name="Anderl I."/>
            <person name="Wibberg D."/>
            <person name="Hajek T."/>
            <person name="Jaenicke S."/>
            <person name="Brinkrolf K."/>
            <person name="Goesmann A."/>
            <person name="Szczepanowski R."/>
            <person name="Puhler A."/>
            <person name="Schwab H."/>
            <person name="Glieder A."/>
            <person name="Pichler H."/>
        </authorList>
    </citation>
    <scope>NUCLEOTIDE SEQUENCE [LARGE SCALE GENOMIC DNA]</scope>
    <source>
        <strain evidence="6">ATCC 76273 / CBS 7435 / CECT 11047 / NRRL Y-11430 / Wegner 21-1</strain>
    </source>
</reference>
<feature type="domain" description="RRM" evidence="4">
    <location>
        <begin position="115"/>
        <end position="193"/>
    </location>
</feature>
<keyword evidence="1 2" id="KW-0694">RNA-binding</keyword>
<gene>
    <name evidence="5" type="ordered locus">PP7435_Chr1-1426</name>
</gene>
<dbReference type="SMART" id="SM00360">
    <property type="entry name" value="RRM"/>
    <property type="match status" value="1"/>
</dbReference>
<name>F2QQ62_KOMPC</name>
<dbReference type="Proteomes" id="UP000006853">
    <property type="component" value="Chromosome 1"/>
</dbReference>
<dbReference type="InterPro" id="IPR035979">
    <property type="entry name" value="RBD_domain_sf"/>
</dbReference>
<dbReference type="InterPro" id="IPR012677">
    <property type="entry name" value="Nucleotide-bd_a/b_plait_sf"/>
</dbReference>
<dbReference type="PROSITE" id="PS50102">
    <property type="entry name" value="RRM"/>
    <property type="match status" value="1"/>
</dbReference>
<dbReference type="InterPro" id="IPR051229">
    <property type="entry name" value="ALYREF_mRNA_export"/>
</dbReference>